<comment type="similarity">
    <text evidence="2 12 13">Belongs to the RecF family.</text>
</comment>
<evidence type="ECO:0000256" key="1">
    <source>
        <dbReference type="ARBA" id="ARBA00004496"/>
    </source>
</evidence>
<evidence type="ECO:0000256" key="10">
    <source>
        <dbReference type="ARBA" id="ARBA00023204"/>
    </source>
</evidence>
<name>A0A1M6NXL1_PARC5</name>
<evidence type="ECO:0000256" key="5">
    <source>
        <dbReference type="ARBA" id="ARBA00022705"/>
    </source>
</evidence>
<dbReference type="GO" id="GO:0003697">
    <property type="term" value="F:single-stranded DNA binding"/>
    <property type="evidence" value="ECO:0007669"/>
    <property type="project" value="UniProtKB-UniRule"/>
</dbReference>
<dbReference type="AlphaFoldDB" id="A0A1M6NXL1"/>
<dbReference type="PROSITE" id="PS00617">
    <property type="entry name" value="RECF_1"/>
    <property type="match status" value="1"/>
</dbReference>
<evidence type="ECO:0000256" key="2">
    <source>
        <dbReference type="ARBA" id="ARBA00008016"/>
    </source>
</evidence>
<organism evidence="15 16">
    <name type="scientific">Paramaledivibacter caminithermalis (strain DSM 15212 / CIP 107654 / DViRD3)</name>
    <name type="common">Clostridium caminithermale</name>
    <dbReference type="NCBI Taxonomy" id="1121301"/>
    <lineage>
        <taxon>Bacteria</taxon>
        <taxon>Bacillati</taxon>
        <taxon>Bacillota</taxon>
        <taxon>Clostridia</taxon>
        <taxon>Peptostreptococcales</taxon>
        <taxon>Caminicellaceae</taxon>
        <taxon>Paramaledivibacter</taxon>
    </lineage>
</organism>
<keyword evidence="16" id="KW-1185">Reference proteome</keyword>
<dbReference type="GO" id="GO:0005524">
    <property type="term" value="F:ATP binding"/>
    <property type="evidence" value="ECO:0007669"/>
    <property type="project" value="UniProtKB-UniRule"/>
</dbReference>
<dbReference type="GO" id="GO:0000731">
    <property type="term" value="P:DNA synthesis involved in DNA repair"/>
    <property type="evidence" value="ECO:0007669"/>
    <property type="project" value="TreeGrafter"/>
</dbReference>
<comment type="subcellular location">
    <subcellularLocation>
        <location evidence="1 12 13">Cytoplasm</location>
    </subcellularLocation>
</comment>
<dbReference type="GO" id="GO:0006302">
    <property type="term" value="P:double-strand break repair"/>
    <property type="evidence" value="ECO:0007669"/>
    <property type="project" value="TreeGrafter"/>
</dbReference>
<dbReference type="Pfam" id="PF02463">
    <property type="entry name" value="SMC_N"/>
    <property type="match status" value="1"/>
</dbReference>
<keyword evidence="10 12" id="KW-0234">DNA repair</keyword>
<keyword evidence="11 12" id="KW-0742">SOS response</keyword>
<dbReference type="STRING" id="1121301.SAMN02745912_01918"/>
<dbReference type="PROSITE" id="PS00618">
    <property type="entry name" value="RECF_2"/>
    <property type="match status" value="1"/>
</dbReference>
<keyword evidence="7 12" id="KW-0227">DNA damage</keyword>
<dbReference type="GO" id="GO:0005737">
    <property type="term" value="C:cytoplasm"/>
    <property type="evidence" value="ECO:0007669"/>
    <property type="project" value="UniProtKB-SubCell"/>
</dbReference>
<dbReference type="Gene3D" id="3.40.50.300">
    <property type="entry name" value="P-loop containing nucleotide triphosphate hydrolases"/>
    <property type="match status" value="1"/>
</dbReference>
<evidence type="ECO:0000256" key="12">
    <source>
        <dbReference type="HAMAP-Rule" id="MF_00365"/>
    </source>
</evidence>
<dbReference type="InterPro" id="IPR027417">
    <property type="entry name" value="P-loop_NTPase"/>
</dbReference>
<reference evidence="15 16" key="1">
    <citation type="submission" date="2016-11" db="EMBL/GenBank/DDBJ databases">
        <authorList>
            <person name="Jaros S."/>
            <person name="Januszkiewicz K."/>
            <person name="Wedrychowicz H."/>
        </authorList>
    </citation>
    <scope>NUCLEOTIDE SEQUENCE [LARGE SCALE GENOMIC DNA]</scope>
    <source>
        <strain evidence="15 16">DSM 15212</strain>
    </source>
</reference>
<proteinExistence type="inferred from homology"/>
<keyword evidence="6 12" id="KW-0547">Nucleotide-binding</keyword>
<evidence type="ECO:0000256" key="8">
    <source>
        <dbReference type="ARBA" id="ARBA00022840"/>
    </source>
</evidence>
<feature type="domain" description="RecF/RecN/SMC N-terminal" evidence="14">
    <location>
        <begin position="11"/>
        <end position="354"/>
    </location>
</feature>
<dbReference type="Proteomes" id="UP000184465">
    <property type="component" value="Unassembled WGS sequence"/>
</dbReference>
<dbReference type="InterPro" id="IPR042174">
    <property type="entry name" value="RecF_2"/>
</dbReference>
<dbReference type="PANTHER" id="PTHR32182:SF0">
    <property type="entry name" value="DNA REPLICATION AND REPAIR PROTEIN RECF"/>
    <property type="match status" value="1"/>
</dbReference>
<evidence type="ECO:0000256" key="6">
    <source>
        <dbReference type="ARBA" id="ARBA00022741"/>
    </source>
</evidence>
<evidence type="ECO:0000256" key="7">
    <source>
        <dbReference type="ARBA" id="ARBA00022763"/>
    </source>
</evidence>
<evidence type="ECO:0000256" key="11">
    <source>
        <dbReference type="ARBA" id="ARBA00023236"/>
    </source>
</evidence>
<keyword evidence="8 12" id="KW-0067">ATP-binding</keyword>
<dbReference type="PANTHER" id="PTHR32182">
    <property type="entry name" value="DNA REPLICATION AND REPAIR PROTEIN RECF"/>
    <property type="match status" value="1"/>
</dbReference>
<dbReference type="InterPro" id="IPR003395">
    <property type="entry name" value="RecF/RecN/SMC_N"/>
</dbReference>
<dbReference type="EMBL" id="FRAG01000020">
    <property type="protein sequence ID" value="SHK00477.1"/>
    <property type="molecule type" value="Genomic_DNA"/>
</dbReference>
<evidence type="ECO:0000256" key="9">
    <source>
        <dbReference type="ARBA" id="ARBA00023125"/>
    </source>
</evidence>
<evidence type="ECO:0000256" key="4">
    <source>
        <dbReference type="ARBA" id="ARBA00022490"/>
    </source>
</evidence>
<dbReference type="SUPFAM" id="SSF52540">
    <property type="entry name" value="P-loop containing nucleoside triphosphate hydrolases"/>
    <property type="match status" value="1"/>
</dbReference>
<dbReference type="GO" id="GO:0009432">
    <property type="term" value="P:SOS response"/>
    <property type="evidence" value="ECO:0007669"/>
    <property type="project" value="UniProtKB-UniRule"/>
</dbReference>
<keyword evidence="4 12" id="KW-0963">Cytoplasm</keyword>
<dbReference type="HAMAP" id="MF_00365">
    <property type="entry name" value="RecF"/>
    <property type="match status" value="1"/>
</dbReference>
<dbReference type="GO" id="GO:0006260">
    <property type="term" value="P:DNA replication"/>
    <property type="evidence" value="ECO:0007669"/>
    <property type="project" value="UniProtKB-UniRule"/>
</dbReference>
<evidence type="ECO:0000256" key="3">
    <source>
        <dbReference type="ARBA" id="ARBA00020170"/>
    </source>
</evidence>
<evidence type="ECO:0000256" key="13">
    <source>
        <dbReference type="RuleBase" id="RU000578"/>
    </source>
</evidence>
<dbReference type="Gene3D" id="1.20.1050.90">
    <property type="entry name" value="RecF/RecN/SMC, N-terminal domain"/>
    <property type="match status" value="1"/>
</dbReference>
<feature type="binding site" evidence="12">
    <location>
        <begin position="39"/>
        <end position="46"/>
    </location>
    <ligand>
        <name>ATP</name>
        <dbReference type="ChEBI" id="CHEBI:30616"/>
    </ligand>
</feature>
<keyword evidence="9 12" id="KW-0238">DNA-binding</keyword>
<keyword evidence="5 12" id="KW-0235">DNA replication</keyword>
<dbReference type="CDD" id="cd03242">
    <property type="entry name" value="ABC_RecF"/>
    <property type="match status" value="1"/>
</dbReference>
<comment type="function">
    <text evidence="12 13">The RecF protein is involved in DNA metabolism; it is required for DNA replication and normal SOS inducibility. RecF binds preferentially to single-stranded, linear DNA. It also seems to bind ATP.</text>
</comment>
<dbReference type="InterPro" id="IPR001238">
    <property type="entry name" value="DNA-binding_RecF"/>
</dbReference>
<sequence>MSLKTGVQQVFINKLKLINFRNYSSLDIMLNDKLNIFIGNNAQGKTNIIESIYLTGFGKSFRTNKDKELIKTSNDMAYVKIQGKKRYSEFSIELRLWNNKNKEIKTNGISLTKLSELLGNISLVIFSPEDLRLIKGGPSERRRFIDREISHINKKYYYNIMSYNKVLFQRNNLLKNISYNRKLLNTIDIWNEKLIEYGCEVILKRIEFINRLNVLSRLMHRKITEGRENLEVKYLSNIKVNNKATYDEIYESFKTKLQAKIENDIKRGFTTIGPHKDDLGIYIDDADIRIFGSQGQQRTAALSLKLSEIEIIKGEIGEYPILLLDDVMSELDINRQKFLIKSLKNVQTFITITEIPELMAPLVKEGSIFKISKGNVIKYREK</sequence>
<dbReference type="NCBIfam" id="TIGR00611">
    <property type="entry name" value="recf"/>
    <property type="match status" value="1"/>
</dbReference>
<protein>
    <recommendedName>
        <fullName evidence="3 12">DNA replication and repair protein RecF</fullName>
    </recommendedName>
</protein>
<accession>A0A1M6NXL1</accession>
<evidence type="ECO:0000259" key="14">
    <source>
        <dbReference type="Pfam" id="PF02463"/>
    </source>
</evidence>
<evidence type="ECO:0000313" key="15">
    <source>
        <dbReference type="EMBL" id="SHK00477.1"/>
    </source>
</evidence>
<dbReference type="InterPro" id="IPR018078">
    <property type="entry name" value="DNA-binding_RecF_CS"/>
</dbReference>
<gene>
    <name evidence="12" type="primary">recF</name>
    <name evidence="15" type="ORF">SAMN02745912_01918</name>
</gene>
<evidence type="ECO:0000313" key="16">
    <source>
        <dbReference type="Proteomes" id="UP000184465"/>
    </source>
</evidence>